<comment type="caution">
    <text evidence="2">The sequence shown here is derived from an EMBL/GenBank/DDBJ whole genome shotgun (WGS) entry which is preliminary data.</text>
</comment>
<dbReference type="Gene3D" id="3.10.20.90">
    <property type="entry name" value="Phosphatidylinositol 3-kinase Catalytic Subunit, Chain A, domain 1"/>
    <property type="match status" value="1"/>
</dbReference>
<sequence length="90" mass="9837">MTAEDDAGKKINLVIRHATGEEDIQIKCKITTPFQKIYGAVAKQKGITTGSFGLLFDGEKLNPEATPKMLEMEEEEQLDFVVAQIGGGRP</sequence>
<dbReference type="PROSITE" id="PS50053">
    <property type="entry name" value="UBIQUITIN_2"/>
    <property type="match status" value="1"/>
</dbReference>
<gene>
    <name evidence="2" type="ORF">BCR35DRAFT_308891</name>
</gene>
<keyword evidence="3" id="KW-1185">Reference proteome</keyword>
<evidence type="ECO:0000259" key="1">
    <source>
        <dbReference type="PROSITE" id="PS50053"/>
    </source>
</evidence>
<dbReference type="InterPro" id="IPR022617">
    <property type="entry name" value="Rad60/SUMO-like_dom"/>
</dbReference>
<evidence type="ECO:0000313" key="3">
    <source>
        <dbReference type="Proteomes" id="UP000193467"/>
    </source>
</evidence>
<accession>A0A1Y2DW44</accession>
<dbReference type="OrthoDB" id="2526633at2759"/>
<evidence type="ECO:0000313" key="2">
    <source>
        <dbReference type="EMBL" id="ORY62855.1"/>
    </source>
</evidence>
<dbReference type="InParanoid" id="A0A1Y2DW44"/>
<feature type="domain" description="Ubiquitin-like" evidence="1">
    <location>
        <begin position="11"/>
        <end position="87"/>
    </location>
</feature>
<dbReference type="SUPFAM" id="SSF54236">
    <property type="entry name" value="Ubiquitin-like"/>
    <property type="match status" value="1"/>
</dbReference>
<name>A0A1Y2DW44_9BASI</name>
<dbReference type="Pfam" id="PF11976">
    <property type="entry name" value="Rad60-SLD"/>
    <property type="match status" value="1"/>
</dbReference>
<dbReference type="STRING" id="106004.A0A1Y2DW44"/>
<dbReference type="InterPro" id="IPR000626">
    <property type="entry name" value="Ubiquitin-like_dom"/>
</dbReference>
<dbReference type="InterPro" id="IPR029071">
    <property type="entry name" value="Ubiquitin-like_domsf"/>
</dbReference>
<reference evidence="2 3" key="1">
    <citation type="submission" date="2016-07" db="EMBL/GenBank/DDBJ databases">
        <title>Pervasive Adenine N6-methylation of Active Genes in Fungi.</title>
        <authorList>
            <consortium name="DOE Joint Genome Institute"/>
            <person name="Mondo S.J."/>
            <person name="Dannebaum R.O."/>
            <person name="Kuo R.C."/>
            <person name="Labutti K."/>
            <person name="Haridas S."/>
            <person name="Kuo A."/>
            <person name="Salamov A."/>
            <person name="Ahrendt S.R."/>
            <person name="Lipzen A."/>
            <person name="Sullivan W."/>
            <person name="Andreopoulos W.B."/>
            <person name="Clum A."/>
            <person name="Lindquist E."/>
            <person name="Daum C."/>
            <person name="Ramamoorthy G.K."/>
            <person name="Gryganskyi A."/>
            <person name="Culley D."/>
            <person name="Magnuson J.K."/>
            <person name="James T.Y."/>
            <person name="O'Malley M.A."/>
            <person name="Stajich J.E."/>
            <person name="Spatafora J.W."/>
            <person name="Visel A."/>
            <person name="Grigoriev I.V."/>
        </authorList>
    </citation>
    <scope>NUCLEOTIDE SEQUENCE [LARGE SCALE GENOMIC DNA]</scope>
    <source>
        <strain evidence="2 3">62-1032</strain>
    </source>
</reference>
<dbReference type="AlphaFoldDB" id="A0A1Y2DW44"/>
<proteinExistence type="predicted"/>
<dbReference type="EMBL" id="MCGR01000069">
    <property type="protein sequence ID" value="ORY62855.1"/>
    <property type="molecule type" value="Genomic_DNA"/>
</dbReference>
<dbReference type="PANTHER" id="PTHR10562">
    <property type="entry name" value="SMALL UBIQUITIN-RELATED MODIFIER"/>
    <property type="match status" value="1"/>
</dbReference>
<protein>
    <recommendedName>
        <fullName evidence="1">Ubiquitin-like domain-containing protein</fullName>
    </recommendedName>
</protein>
<dbReference type="Proteomes" id="UP000193467">
    <property type="component" value="Unassembled WGS sequence"/>
</dbReference>
<dbReference type="CDD" id="cd01763">
    <property type="entry name" value="Ubl_SUMO_like"/>
    <property type="match status" value="1"/>
</dbReference>
<organism evidence="2 3">
    <name type="scientific">Leucosporidium creatinivorum</name>
    <dbReference type="NCBI Taxonomy" id="106004"/>
    <lineage>
        <taxon>Eukaryota</taxon>
        <taxon>Fungi</taxon>
        <taxon>Dikarya</taxon>
        <taxon>Basidiomycota</taxon>
        <taxon>Pucciniomycotina</taxon>
        <taxon>Microbotryomycetes</taxon>
        <taxon>Leucosporidiales</taxon>
        <taxon>Leucosporidium</taxon>
    </lineage>
</organism>